<organism evidence="1 2">
    <name type="scientific">Diphasiastrum complanatum</name>
    <name type="common">Issler's clubmoss</name>
    <name type="synonym">Lycopodium complanatum</name>
    <dbReference type="NCBI Taxonomy" id="34168"/>
    <lineage>
        <taxon>Eukaryota</taxon>
        <taxon>Viridiplantae</taxon>
        <taxon>Streptophyta</taxon>
        <taxon>Embryophyta</taxon>
        <taxon>Tracheophyta</taxon>
        <taxon>Lycopodiopsida</taxon>
        <taxon>Lycopodiales</taxon>
        <taxon>Lycopodiaceae</taxon>
        <taxon>Lycopodioideae</taxon>
        <taxon>Diphasiastrum</taxon>
    </lineage>
</organism>
<keyword evidence="2" id="KW-1185">Reference proteome</keyword>
<name>A0ACC2CNK6_DIPCM</name>
<reference evidence="2" key="1">
    <citation type="journal article" date="2024" name="Proc. Natl. Acad. Sci. U.S.A.">
        <title>Extraordinary preservation of gene collinearity over three hundred million years revealed in homosporous lycophytes.</title>
        <authorList>
            <person name="Li C."/>
            <person name="Wickell D."/>
            <person name="Kuo L.Y."/>
            <person name="Chen X."/>
            <person name="Nie B."/>
            <person name="Liao X."/>
            <person name="Peng D."/>
            <person name="Ji J."/>
            <person name="Jenkins J."/>
            <person name="Williams M."/>
            <person name="Shu S."/>
            <person name="Plott C."/>
            <person name="Barry K."/>
            <person name="Rajasekar S."/>
            <person name="Grimwood J."/>
            <person name="Han X."/>
            <person name="Sun S."/>
            <person name="Hou Z."/>
            <person name="He W."/>
            <person name="Dai G."/>
            <person name="Sun C."/>
            <person name="Schmutz J."/>
            <person name="Leebens-Mack J.H."/>
            <person name="Li F.W."/>
            <person name="Wang L."/>
        </authorList>
    </citation>
    <scope>NUCLEOTIDE SEQUENCE [LARGE SCALE GENOMIC DNA]</scope>
    <source>
        <strain evidence="2">cv. PW_Plant_1</strain>
    </source>
</reference>
<proteinExistence type="predicted"/>
<dbReference type="Proteomes" id="UP001162992">
    <property type="component" value="Chromosome 9"/>
</dbReference>
<protein>
    <submittedName>
        <fullName evidence="1">Uncharacterized protein</fullName>
    </submittedName>
</protein>
<comment type="caution">
    <text evidence="1">The sequence shown here is derived from an EMBL/GenBank/DDBJ whole genome shotgun (WGS) entry which is preliminary data.</text>
</comment>
<evidence type="ECO:0000313" key="2">
    <source>
        <dbReference type="Proteomes" id="UP001162992"/>
    </source>
</evidence>
<accession>A0ACC2CNK6</accession>
<dbReference type="EMBL" id="CM055100">
    <property type="protein sequence ID" value="KAJ7543503.1"/>
    <property type="molecule type" value="Genomic_DNA"/>
</dbReference>
<gene>
    <name evidence="1" type="ORF">O6H91_09G040700</name>
</gene>
<evidence type="ECO:0000313" key="1">
    <source>
        <dbReference type="EMBL" id="KAJ7543503.1"/>
    </source>
</evidence>
<sequence length="387" mass="43427">MEEEEGYCAGSHLGGGGACVGPARRRCGSCGAVRYCSVAHQRAHWLEHKESCQRMVRQMEEAEALNEFPFPFTKEFAIDNHMPCSFLEKLGLHGKGLWKGECKCLNLKSVTIKGQAENDEGWHLRSSLCPCTAPPRPDVGEIKDWSSYYGWRQLPLCSPVALLLHQPLTLFHALSLIGGRNANFSTTSQNSLNIHYLGPEREIDQIGVFAELLCLLPRIQINIDFVGPAVPSSRDQEIVSLCGYAKCLDDDCDCKFSSLRNEEIRQGNSDRFHRNLTIQFWKGLYHDRYEELAKKGKADLVLAPNAGVAAFPSWRETIELLSMTRLPTIMTDYCREACILATKCISTVHGRPLSHPVQINPFRQPLNLQGKLIDLPVYSNCFLFGIN</sequence>